<organism evidence="2 3">
    <name type="scientific">Oryza glaberrima</name>
    <name type="common">African rice</name>
    <dbReference type="NCBI Taxonomy" id="4538"/>
    <lineage>
        <taxon>Eukaryota</taxon>
        <taxon>Viridiplantae</taxon>
        <taxon>Streptophyta</taxon>
        <taxon>Embryophyta</taxon>
        <taxon>Tracheophyta</taxon>
        <taxon>Spermatophyta</taxon>
        <taxon>Magnoliopsida</taxon>
        <taxon>Liliopsida</taxon>
        <taxon>Poales</taxon>
        <taxon>Poaceae</taxon>
        <taxon>BOP clade</taxon>
        <taxon>Oryzoideae</taxon>
        <taxon>Oryzeae</taxon>
        <taxon>Oryzinae</taxon>
        <taxon>Oryza</taxon>
    </lineage>
</organism>
<dbReference type="Proteomes" id="UP000007306">
    <property type="component" value="Chromosome 4"/>
</dbReference>
<evidence type="ECO:0000256" key="1">
    <source>
        <dbReference type="SAM" id="MobiDB-lite"/>
    </source>
</evidence>
<keyword evidence="3" id="KW-1185">Reference proteome</keyword>
<dbReference type="EnsemblPlants" id="ORGLA04G0022000.1">
    <property type="protein sequence ID" value="ORGLA04G0022000.1"/>
    <property type="gene ID" value="ORGLA04G0022000"/>
</dbReference>
<proteinExistence type="predicted"/>
<sequence length="78" mass="8552">TSVSSDETRENTTLGHLCSTALTARLTAEAQHPIVVVGEISDPHVPSGSHQQQSSYMDKLQQLLTQRQPSQTQQNQPQ</sequence>
<dbReference type="AlphaFoldDB" id="I1PJ51"/>
<name>I1PJ51_ORYGL</name>
<reference evidence="2" key="1">
    <citation type="submission" date="2015-06" db="UniProtKB">
        <authorList>
            <consortium name="EnsemblPlants"/>
        </authorList>
    </citation>
    <scope>IDENTIFICATION</scope>
</reference>
<dbReference type="HOGENOM" id="CLU_2629168_0_0_1"/>
<reference evidence="2 3" key="2">
    <citation type="submission" date="2018-04" db="EMBL/GenBank/DDBJ databases">
        <title>OglaRS2 (Oryza glaberrima Reference Sequence Version 2).</title>
        <authorList>
            <person name="Zhang J."/>
            <person name="Kudrna D."/>
            <person name="Lee S."/>
            <person name="Talag J."/>
            <person name="Rajasekar S."/>
            <person name="Wing R.A."/>
        </authorList>
    </citation>
    <scope>NUCLEOTIDE SEQUENCE [LARGE SCALE GENOMIC DNA]</scope>
    <source>
        <strain evidence="2 3">cv. IRGC 96717</strain>
    </source>
</reference>
<feature type="region of interest" description="Disordered" evidence="1">
    <location>
        <begin position="38"/>
        <end position="78"/>
    </location>
</feature>
<feature type="compositionally biased region" description="Low complexity" evidence="1">
    <location>
        <begin position="60"/>
        <end position="78"/>
    </location>
</feature>
<dbReference type="OMA" id="MQYFGGQ"/>
<evidence type="ECO:0000313" key="2">
    <source>
        <dbReference type="EnsemblPlants" id="ORGLA04G0022000.1"/>
    </source>
</evidence>
<evidence type="ECO:0000313" key="3">
    <source>
        <dbReference type="Proteomes" id="UP000007306"/>
    </source>
</evidence>
<accession>I1PJ51</accession>
<protein>
    <submittedName>
        <fullName evidence="2">Uncharacterized protein</fullName>
    </submittedName>
</protein>
<dbReference type="Gramene" id="ORGLA04G0022000.1">
    <property type="protein sequence ID" value="ORGLA04G0022000.1"/>
    <property type="gene ID" value="ORGLA04G0022000"/>
</dbReference>